<dbReference type="Gramene" id="Kaladp0040s0686.2.v1.1">
    <property type="protein sequence ID" value="Kaladp0040s0686.2.v1.1"/>
    <property type="gene ID" value="Kaladp0040s0686.v1.1"/>
</dbReference>
<dbReference type="EnsemblPlants" id="Kaladp0040s0686.1.v1.1">
    <property type="protein sequence ID" value="Kaladp0040s0686.1.v1.1"/>
    <property type="gene ID" value="Kaladp0040s0686.v1.1"/>
</dbReference>
<organism evidence="2 3">
    <name type="scientific">Kalanchoe fedtschenkoi</name>
    <name type="common">Lavender scallops</name>
    <name type="synonym">South American air plant</name>
    <dbReference type="NCBI Taxonomy" id="63787"/>
    <lineage>
        <taxon>Eukaryota</taxon>
        <taxon>Viridiplantae</taxon>
        <taxon>Streptophyta</taxon>
        <taxon>Embryophyta</taxon>
        <taxon>Tracheophyta</taxon>
        <taxon>Spermatophyta</taxon>
        <taxon>Magnoliopsida</taxon>
        <taxon>eudicotyledons</taxon>
        <taxon>Gunneridae</taxon>
        <taxon>Pentapetalae</taxon>
        <taxon>Saxifragales</taxon>
        <taxon>Crassulaceae</taxon>
        <taxon>Kalanchoe</taxon>
    </lineage>
</organism>
<accession>A0A7N0TNP7</accession>
<protein>
    <submittedName>
        <fullName evidence="2">Uncharacterized protein</fullName>
    </submittedName>
</protein>
<dbReference type="Proteomes" id="UP000594263">
    <property type="component" value="Unplaced"/>
</dbReference>
<evidence type="ECO:0000256" key="1">
    <source>
        <dbReference type="SAM" id="Phobius"/>
    </source>
</evidence>
<feature type="transmembrane region" description="Helical" evidence="1">
    <location>
        <begin position="17"/>
        <end position="38"/>
    </location>
</feature>
<reference evidence="2" key="1">
    <citation type="submission" date="2021-01" db="UniProtKB">
        <authorList>
            <consortium name="EnsemblPlants"/>
        </authorList>
    </citation>
    <scope>IDENTIFICATION</scope>
</reference>
<keyword evidence="1" id="KW-1133">Transmembrane helix</keyword>
<keyword evidence="1" id="KW-0812">Transmembrane</keyword>
<sequence length="83" mass="9699">MLPEQLNKSSMNKGKKLLLFHMLHFDVNRPFLISILLFVTDDFILRYFILMTFLFLMHKFAGQCGCNVSKEKERLLDVSASTL</sequence>
<dbReference type="Gramene" id="Kaladp0040s0686.1.v1.1">
    <property type="protein sequence ID" value="Kaladp0040s0686.1.v1.1"/>
    <property type="gene ID" value="Kaladp0040s0686.v1.1"/>
</dbReference>
<feature type="transmembrane region" description="Helical" evidence="1">
    <location>
        <begin position="44"/>
        <end position="62"/>
    </location>
</feature>
<keyword evidence="1" id="KW-0472">Membrane</keyword>
<name>A0A7N0TNP7_KALFE</name>
<evidence type="ECO:0000313" key="3">
    <source>
        <dbReference type="Proteomes" id="UP000594263"/>
    </source>
</evidence>
<dbReference type="EnsemblPlants" id="Kaladp0040s0686.2.v1.1">
    <property type="protein sequence ID" value="Kaladp0040s0686.2.v1.1"/>
    <property type="gene ID" value="Kaladp0040s0686.v1.1"/>
</dbReference>
<dbReference type="AlphaFoldDB" id="A0A7N0TNP7"/>
<keyword evidence="3" id="KW-1185">Reference proteome</keyword>
<proteinExistence type="predicted"/>
<evidence type="ECO:0000313" key="2">
    <source>
        <dbReference type="EnsemblPlants" id="Kaladp0040s0686.1.v1.1"/>
    </source>
</evidence>